<dbReference type="EMBL" id="GGEC01055442">
    <property type="protein sequence ID" value="MBX35926.1"/>
    <property type="molecule type" value="Transcribed_RNA"/>
</dbReference>
<reference evidence="1" key="1">
    <citation type="submission" date="2018-02" db="EMBL/GenBank/DDBJ databases">
        <title>Rhizophora mucronata_Transcriptome.</title>
        <authorList>
            <person name="Meera S.P."/>
            <person name="Sreeshan A."/>
            <person name="Augustine A."/>
        </authorList>
    </citation>
    <scope>NUCLEOTIDE SEQUENCE</scope>
    <source>
        <tissue evidence="1">Leaf</tissue>
    </source>
</reference>
<name>A0A2P2N0F1_RHIMU</name>
<protein>
    <submittedName>
        <fullName evidence="1">Uncharacterized protein</fullName>
    </submittedName>
</protein>
<accession>A0A2P2N0F1</accession>
<organism evidence="1">
    <name type="scientific">Rhizophora mucronata</name>
    <name type="common">Asiatic mangrove</name>
    <dbReference type="NCBI Taxonomy" id="61149"/>
    <lineage>
        <taxon>Eukaryota</taxon>
        <taxon>Viridiplantae</taxon>
        <taxon>Streptophyta</taxon>
        <taxon>Embryophyta</taxon>
        <taxon>Tracheophyta</taxon>
        <taxon>Spermatophyta</taxon>
        <taxon>Magnoliopsida</taxon>
        <taxon>eudicotyledons</taxon>
        <taxon>Gunneridae</taxon>
        <taxon>Pentapetalae</taxon>
        <taxon>rosids</taxon>
        <taxon>fabids</taxon>
        <taxon>Malpighiales</taxon>
        <taxon>Rhizophoraceae</taxon>
        <taxon>Rhizophora</taxon>
    </lineage>
</organism>
<evidence type="ECO:0000313" key="1">
    <source>
        <dbReference type="EMBL" id="MBX35926.1"/>
    </source>
</evidence>
<sequence>MQLNFLKHESIPALHGTMIWQVNVISLVQARLLTDSLHNEDCMSYMD</sequence>
<proteinExistence type="predicted"/>
<dbReference type="AlphaFoldDB" id="A0A2P2N0F1"/>